<reference evidence="3" key="1">
    <citation type="submission" date="2017-06" db="EMBL/GenBank/DDBJ databases">
        <authorList>
            <person name="Varghese N."/>
            <person name="Submissions S."/>
        </authorList>
    </citation>
    <scope>NUCLEOTIDE SEQUENCE [LARGE SCALE GENOMIC DNA]</scope>
    <source>
        <strain evidence="3">DSM 137</strain>
    </source>
</reference>
<dbReference type="AlphaFoldDB" id="A0A212RAE9"/>
<sequence>MRQPLVLLAAGCAAALLSSAASAAELKTYAGKSFELRDVRGLIYFTPKGDVFEVVTTLDHQGQPFRVVCALKDGQSATLSVPGALDEDAATVDIRRDGDRLLVIDHTRQRRADVTPPNGRRAN</sequence>
<accession>A0A212RAE9</accession>
<dbReference type="EMBL" id="FYDG01000003">
    <property type="protein sequence ID" value="SNB69149.1"/>
    <property type="molecule type" value="Genomic_DNA"/>
</dbReference>
<evidence type="ECO:0000313" key="3">
    <source>
        <dbReference type="Proteomes" id="UP000198418"/>
    </source>
</evidence>
<organism evidence="2 3">
    <name type="scientific">Rhodoblastus acidophilus</name>
    <name type="common">Rhodopseudomonas acidophila</name>
    <dbReference type="NCBI Taxonomy" id="1074"/>
    <lineage>
        <taxon>Bacteria</taxon>
        <taxon>Pseudomonadati</taxon>
        <taxon>Pseudomonadota</taxon>
        <taxon>Alphaproteobacteria</taxon>
        <taxon>Hyphomicrobiales</taxon>
        <taxon>Rhodoblastaceae</taxon>
        <taxon>Rhodoblastus</taxon>
    </lineage>
</organism>
<feature type="signal peptide" evidence="1">
    <location>
        <begin position="1"/>
        <end position="23"/>
    </location>
</feature>
<name>A0A212RAE9_RHOAC</name>
<evidence type="ECO:0000256" key="1">
    <source>
        <dbReference type="SAM" id="SignalP"/>
    </source>
</evidence>
<keyword evidence="1" id="KW-0732">Signal</keyword>
<gene>
    <name evidence="2" type="ORF">SAMN06265338_103172</name>
</gene>
<keyword evidence="3" id="KW-1185">Reference proteome</keyword>
<feature type="chain" id="PRO_5012103530" evidence="1">
    <location>
        <begin position="24"/>
        <end position="123"/>
    </location>
</feature>
<dbReference type="OrthoDB" id="7916805at2"/>
<protein>
    <submittedName>
        <fullName evidence="2">Uncharacterized protein</fullName>
    </submittedName>
</protein>
<dbReference type="RefSeq" id="WP_141098404.1">
    <property type="nucleotide sequence ID" value="NZ_FYDG01000003.1"/>
</dbReference>
<dbReference type="Proteomes" id="UP000198418">
    <property type="component" value="Unassembled WGS sequence"/>
</dbReference>
<proteinExistence type="predicted"/>
<evidence type="ECO:0000313" key="2">
    <source>
        <dbReference type="EMBL" id="SNB69149.1"/>
    </source>
</evidence>